<dbReference type="Gene3D" id="1.20.1050.80">
    <property type="entry name" value="VPS9 domain"/>
    <property type="match status" value="1"/>
</dbReference>
<feature type="compositionally biased region" description="Basic and acidic residues" evidence="1">
    <location>
        <begin position="141"/>
        <end position="158"/>
    </location>
</feature>
<dbReference type="InterPro" id="IPR037191">
    <property type="entry name" value="VPS9_dom_sf"/>
</dbReference>
<proteinExistence type="predicted"/>
<feature type="compositionally biased region" description="Polar residues" evidence="1">
    <location>
        <begin position="1"/>
        <end position="12"/>
    </location>
</feature>
<dbReference type="Pfam" id="PF18151">
    <property type="entry name" value="DUF5601"/>
    <property type="match status" value="1"/>
</dbReference>
<dbReference type="Pfam" id="PF02204">
    <property type="entry name" value="VPS9"/>
    <property type="match status" value="1"/>
</dbReference>
<feature type="domain" description="VPS9" evidence="2">
    <location>
        <begin position="390"/>
        <end position="530"/>
    </location>
</feature>
<dbReference type="Gene3D" id="1.10.246.120">
    <property type="match status" value="1"/>
</dbReference>
<evidence type="ECO:0000259" key="2">
    <source>
        <dbReference type="PROSITE" id="PS51205"/>
    </source>
</evidence>
<feature type="compositionally biased region" description="Basic and acidic residues" evidence="1">
    <location>
        <begin position="56"/>
        <end position="77"/>
    </location>
</feature>
<feature type="compositionally biased region" description="Basic and acidic residues" evidence="1">
    <location>
        <begin position="713"/>
        <end position="727"/>
    </location>
</feature>
<dbReference type="GO" id="GO:0031267">
    <property type="term" value="F:small GTPase binding"/>
    <property type="evidence" value="ECO:0007669"/>
    <property type="project" value="TreeGrafter"/>
</dbReference>
<feature type="compositionally biased region" description="Basic and acidic residues" evidence="1">
    <location>
        <begin position="671"/>
        <end position="680"/>
    </location>
</feature>
<dbReference type="AlphaFoldDB" id="A0AA43TZS6"/>
<gene>
    <name evidence="3" type="ORF">OHK93_001766</name>
</gene>
<dbReference type="EMBL" id="JAPUFD010000012">
    <property type="protein sequence ID" value="MDI1490562.1"/>
    <property type="molecule type" value="Genomic_DNA"/>
</dbReference>
<evidence type="ECO:0000313" key="4">
    <source>
        <dbReference type="Proteomes" id="UP001161017"/>
    </source>
</evidence>
<feature type="compositionally biased region" description="Polar residues" evidence="1">
    <location>
        <begin position="564"/>
        <end position="577"/>
    </location>
</feature>
<evidence type="ECO:0000256" key="1">
    <source>
        <dbReference type="SAM" id="MobiDB-lite"/>
    </source>
</evidence>
<feature type="region of interest" description="Disordered" evidence="1">
    <location>
        <begin position="640"/>
        <end position="727"/>
    </location>
</feature>
<dbReference type="GO" id="GO:0005829">
    <property type="term" value="C:cytosol"/>
    <property type="evidence" value="ECO:0007669"/>
    <property type="project" value="TreeGrafter"/>
</dbReference>
<dbReference type="Proteomes" id="UP001161017">
    <property type="component" value="Unassembled WGS sequence"/>
</dbReference>
<accession>A0AA43TZS6</accession>
<dbReference type="PANTHER" id="PTHR23101:SF25">
    <property type="entry name" value="GTPASE-ACTIVATING PROTEIN AND VPS9 DOMAIN-CONTAINING PROTEIN 1"/>
    <property type="match status" value="1"/>
</dbReference>
<dbReference type="InterPro" id="IPR045046">
    <property type="entry name" value="Vps9-like"/>
</dbReference>
<dbReference type="GO" id="GO:0030139">
    <property type="term" value="C:endocytic vesicle"/>
    <property type="evidence" value="ECO:0007669"/>
    <property type="project" value="TreeGrafter"/>
</dbReference>
<sequence>MSLFQQSPNSPAQEARGGSDGQDKEIGSPAPAGSHNDEQHGGVSARTDPMTSSIAQDHDVQSALKGHMETFDRDSKGLDGSGATQGQQNRGINQETQDEVYLDPTPTTPRLSASPSRHTHERAANQPDNEPASEIQSIMEQFREDEHEMQAEDAHSETEGEINLQVPIKHPPRRSSLEPSGDVRPLKQGRDTIDYQAHDSKRSSHDEVVAPSLDEKITAETPRRTSSMPQTKRLSIVDTSSQASPHSAISLPTKPPLVPDPEPDLPFDFHRFLEQLRHRTADPVAKYLRSFLTEFGKKQWMAHEQEKFVADFLAFIANKMAQCEVWRGISDAEFDNAKEGMEKLVMNRLYSQTFSPAIPPPVPTVNAKGKKKSMERLLGTGRRGQHQEDIERDDILNQKVRIYGWVEEEHLDISPVGTNGRRLLDLAQQELLKIKSYRAPRDKVICVLNCCKVIFGLLRNSKSSDTSADAFVPLLIYVVLHANPEHLVSNVQYIVRFRNPDKLGGEAGYYLSSLMGAIQFVENLDRTSLTISDDDFERKVEAAVSTIAEGHREAQLSPQRPARQPSQVQISEKSGISQPEVVPRNSIEAEYSSPSRSTSTRTRPSTLSAADGSEENTAVNGLLRTIQRPLTSLGRMFAEEIEGSPSGGSPNPNPPQQPPRRLSPALFQPPRHSEEAERPDVPPTSRPKQHNQQKNKPHAEDAAARQASAEAAEAERIQRAEHQNVVE</sequence>
<dbReference type="SUPFAM" id="SSF109993">
    <property type="entry name" value="VPS9 domain"/>
    <property type="match status" value="1"/>
</dbReference>
<protein>
    <recommendedName>
        <fullName evidence="2">VPS9 domain-containing protein</fullName>
    </recommendedName>
</protein>
<keyword evidence="4" id="KW-1185">Reference proteome</keyword>
<dbReference type="PROSITE" id="PS51205">
    <property type="entry name" value="VPS9"/>
    <property type="match status" value="1"/>
</dbReference>
<reference evidence="3" key="1">
    <citation type="journal article" date="2023" name="Genome Biol. Evol.">
        <title>First Whole Genome Sequence and Flow Cytometry Genome Size Data for the Lichen-Forming Fungus Ramalina farinacea (Ascomycota).</title>
        <authorList>
            <person name="Llewellyn T."/>
            <person name="Mian S."/>
            <person name="Hill R."/>
            <person name="Leitch I.J."/>
            <person name="Gaya E."/>
        </authorList>
    </citation>
    <scope>NUCLEOTIDE SEQUENCE</scope>
    <source>
        <strain evidence="3">LIQ254RAFAR</strain>
    </source>
</reference>
<dbReference type="GO" id="GO:0005085">
    <property type="term" value="F:guanyl-nucleotide exchange factor activity"/>
    <property type="evidence" value="ECO:0007669"/>
    <property type="project" value="InterPro"/>
</dbReference>
<feature type="compositionally biased region" description="Polar residues" evidence="1">
    <location>
        <begin position="82"/>
        <end position="95"/>
    </location>
</feature>
<dbReference type="InterPro" id="IPR041545">
    <property type="entry name" value="DUF5601"/>
</dbReference>
<dbReference type="SMART" id="SM00167">
    <property type="entry name" value="VPS9"/>
    <property type="match status" value="1"/>
</dbReference>
<name>A0AA43TZS6_9LECA</name>
<feature type="compositionally biased region" description="Low complexity" evidence="1">
    <location>
        <begin position="592"/>
        <end position="606"/>
    </location>
</feature>
<organism evidence="3 4">
    <name type="scientific">Ramalina farinacea</name>
    <dbReference type="NCBI Taxonomy" id="258253"/>
    <lineage>
        <taxon>Eukaryota</taxon>
        <taxon>Fungi</taxon>
        <taxon>Dikarya</taxon>
        <taxon>Ascomycota</taxon>
        <taxon>Pezizomycotina</taxon>
        <taxon>Lecanoromycetes</taxon>
        <taxon>OSLEUM clade</taxon>
        <taxon>Lecanoromycetidae</taxon>
        <taxon>Lecanorales</taxon>
        <taxon>Lecanorineae</taxon>
        <taxon>Ramalinaceae</taxon>
        <taxon>Ramalina</taxon>
    </lineage>
</organism>
<dbReference type="GO" id="GO:0016192">
    <property type="term" value="P:vesicle-mediated transport"/>
    <property type="evidence" value="ECO:0007669"/>
    <property type="project" value="InterPro"/>
</dbReference>
<evidence type="ECO:0000313" key="3">
    <source>
        <dbReference type="EMBL" id="MDI1490562.1"/>
    </source>
</evidence>
<feature type="region of interest" description="Disordered" evidence="1">
    <location>
        <begin position="1"/>
        <end position="188"/>
    </location>
</feature>
<feature type="region of interest" description="Disordered" evidence="1">
    <location>
        <begin position="550"/>
        <end position="622"/>
    </location>
</feature>
<feature type="compositionally biased region" description="Basic residues" evidence="1">
    <location>
        <begin position="687"/>
        <end position="696"/>
    </location>
</feature>
<dbReference type="PANTHER" id="PTHR23101">
    <property type="entry name" value="RAB GDP/GTP EXCHANGE FACTOR"/>
    <property type="match status" value="1"/>
</dbReference>
<comment type="caution">
    <text evidence="3">The sequence shown here is derived from an EMBL/GenBank/DDBJ whole genome shotgun (WGS) entry which is preliminary data.</text>
</comment>
<dbReference type="InterPro" id="IPR003123">
    <property type="entry name" value="VPS9"/>
</dbReference>